<dbReference type="PANTHER" id="PTHR10013">
    <property type="entry name" value="GENERAL VESICULAR TRANSPORT FACTOR P115"/>
    <property type="match status" value="1"/>
</dbReference>
<proteinExistence type="predicted"/>
<dbReference type="GO" id="GO:0005795">
    <property type="term" value="C:Golgi stack"/>
    <property type="evidence" value="ECO:0007669"/>
    <property type="project" value="TreeGrafter"/>
</dbReference>
<dbReference type="GO" id="GO:0061025">
    <property type="term" value="P:membrane fusion"/>
    <property type="evidence" value="ECO:0007669"/>
    <property type="project" value="TreeGrafter"/>
</dbReference>
<accession>A0A7R8D034</accession>
<reference evidence="1" key="1">
    <citation type="submission" date="2021-02" db="EMBL/GenBank/DDBJ databases">
        <authorList>
            <person name="Bekaert M."/>
        </authorList>
    </citation>
    <scope>NUCLEOTIDE SEQUENCE</scope>
    <source>
        <strain evidence="1">IoA-00</strain>
    </source>
</reference>
<dbReference type="GO" id="GO:0048211">
    <property type="term" value="P:Golgi vesicle docking"/>
    <property type="evidence" value="ECO:0007669"/>
    <property type="project" value="TreeGrafter"/>
</dbReference>
<dbReference type="Proteomes" id="UP000675881">
    <property type="component" value="Chromosome 5"/>
</dbReference>
<dbReference type="OrthoDB" id="198977at2759"/>
<gene>
    <name evidence="1" type="ORF">LSAA_10564</name>
</gene>
<keyword evidence="2" id="KW-1185">Reference proteome</keyword>
<dbReference type="InterPro" id="IPR024095">
    <property type="entry name" value="Vesicle_P115"/>
</dbReference>
<protein>
    <submittedName>
        <fullName evidence="1">General vesicular transport factor p115</fullName>
    </submittedName>
</protein>
<dbReference type="AlphaFoldDB" id="A0A7R8D034"/>
<organism evidence="1 2">
    <name type="scientific">Lepeophtheirus salmonis</name>
    <name type="common">Salmon louse</name>
    <name type="synonym">Caligus salmonis</name>
    <dbReference type="NCBI Taxonomy" id="72036"/>
    <lineage>
        <taxon>Eukaryota</taxon>
        <taxon>Metazoa</taxon>
        <taxon>Ecdysozoa</taxon>
        <taxon>Arthropoda</taxon>
        <taxon>Crustacea</taxon>
        <taxon>Multicrustacea</taxon>
        <taxon>Hexanauplia</taxon>
        <taxon>Copepoda</taxon>
        <taxon>Siphonostomatoida</taxon>
        <taxon>Caligidae</taxon>
        <taxon>Lepeophtheirus</taxon>
    </lineage>
</organism>
<sequence>MFSLRIAMMNKLSPMHLKTICNILDPETHEDDDEDKMGCNFTDIYLKKKENVNCVLELLGEYEFKIRRPSAKLLTFLLQNRPREMQDIILLSHMGVSRFMDVLADTREVLRNDALILLFHLTQGNANLQKIVAFENCFDILLDILCIEGYSDGGIIVEDCLKLMLNLLRNNPSNQTFFREGSYIQKACPFFRTNNQGKR</sequence>
<dbReference type="GO" id="GO:0006888">
    <property type="term" value="P:endoplasmic reticulum to Golgi vesicle-mediated transport"/>
    <property type="evidence" value="ECO:0007669"/>
    <property type="project" value="TreeGrafter"/>
</dbReference>
<dbReference type="InterPro" id="IPR016024">
    <property type="entry name" value="ARM-type_fold"/>
</dbReference>
<dbReference type="GO" id="GO:0012507">
    <property type="term" value="C:ER to Golgi transport vesicle membrane"/>
    <property type="evidence" value="ECO:0007669"/>
    <property type="project" value="TreeGrafter"/>
</dbReference>
<name>A0A7R8D034_LEPSM</name>
<dbReference type="PANTHER" id="PTHR10013:SF0">
    <property type="entry name" value="GENERAL VESICULAR TRANSPORT FACTOR P115"/>
    <property type="match status" value="1"/>
</dbReference>
<dbReference type="EMBL" id="HG994584">
    <property type="protein sequence ID" value="CAF2940135.1"/>
    <property type="molecule type" value="Genomic_DNA"/>
</dbReference>
<dbReference type="SUPFAM" id="SSF48371">
    <property type="entry name" value="ARM repeat"/>
    <property type="match status" value="1"/>
</dbReference>
<dbReference type="InterPro" id="IPR011989">
    <property type="entry name" value="ARM-like"/>
</dbReference>
<dbReference type="Gene3D" id="1.25.10.10">
    <property type="entry name" value="Leucine-rich Repeat Variant"/>
    <property type="match status" value="1"/>
</dbReference>
<dbReference type="GO" id="GO:0045056">
    <property type="term" value="P:transcytosis"/>
    <property type="evidence" value="ECO:0007669"/>
    <property type="project" value="TreeGrafter"/>
</dbReference>
<evidence type="ECO:0000313" key="1">
    <source>
        <dbReference type="EMBL" id="CAF2940135.1"/>
    </source>
</evidence>
<dbReference type="GO" id="GO:0005783">
    <property type="term" value="C:endoplasmic reticulum"/>
    <property type="evidence" value="ECO:0007669"/>
    <property type="project" value="TreeGrafter"/>
</dbReference>
<evidence type="ECO:0000313" key="2">
    <source>
        <dbReference type="Proteomes" id="UP000675881"/>
    </source>
</evidence>
<dbReference type="GO" id="GO:0006886">
    <property type="term" value="P:intracellular protein transport"/>
    <property type="evidence" value="ECO:0007669"/>
    <property type="project" value="TreeGrafter"/>
</dbReference>